<proteinExistence type="predicted"/>
<reference evidence="1" key="1">
    <citation type="journal article" date="2018" name="PLoS Negl. Trop. Dis.">
        <title>Sialome diversity of ticks revealed by RNAseq of single tick salivary glands.</title>
        <authorList>
            <person name="Perner J."/>
            <person name="Kropackova S."/>
            <person name="Kopacek P."/>
            <person name="Ribeiro J.M."/>
        </authorList>
    </citation>
    <scope>NUCLEOTIDE SEQUENCE</scope>
    <source>
        <strain evidence="1">Siblings of single egg batch collected in Ceske Budejovice</strain>
        <tissue evidence="1">Salivary glands</tissue>
    </source>
</reference>
<organism evidence="1">
    <name type="scientific">Ixodes ricinus</name>
    <name type="common">Common tick</name>
    <name type="synonym">Acarus ricinus</name>
    <dbReference type="NCBI Taxonomy" id="34613"/>
    <lineage>
        <taxon>Eukaryota</taxon>
        <taxon>Metazoa</taxon>
        <taxon>Ecdysozoa</taxon>
        <taxon>Arthropoda</taxon>
        <taxon>Chelicerata</taxon>
        <taxon>Arachnida</taxon>
        <taxon>Acari</taxon>
        <taxon>Parasitiformes</taxon>
        <taxon>Ixodida</taxon>
        <taxon>Ixodoidea</taxon>
        <taxon>Ixodidae</taxon>
        <taxon>Ixodinae</taxon>
        <taxon>Ixodes</taxon>
    </lineage>
</organism>
<dbReference type="PANTHER" id="PTHR46670:SF3">
    <property type="entry name" value="ENDONUCLEASE_EXONUCLEASE_PHOSPHATASE DOMAIN-CONTAINING PROTEIN"/>
    <property type="match status" value="1"/>
</dbReference>
<evidence type="ECO:0008006" key="2">
    <source>
        <dbReference type="Google" id="ProtNLM"/>
    </source>
</evidence>
<feature type="non-terminal residue" evidence="1">
    <location>
        <position position="1"/>
    </location>
</feature>
<protein>
    <recommendedName>
        <fullName evidence="2">Endonuclease/reverse transcriptase</fullName>
    </recommendedName>
</protein>
<dbReference type="AlphaFoldDB" id="A0A147BBW9"/>
<dbReference type="Gene3D" id="3.60.10.10">
    <property type="entry name" value="Endonuclease/exonuclease/phosphatase"/>
    <property type="match status" value="1"/>
</dbReference>
<dbReference type="PANTHER" id="PTHR46670">
    <property type="entry name" value="ENDO/EXONUCLEASE/PHOSPHATASE DOMAIN-CONTAINING PROTEIN"/>
    <property type="match status" value="1"/>
</dbReference>
<accession>A0A147BBW9</accession>
<sequence>FRLSNVNARSIVNKSTDFEHILIEQQPDVVVMTKTWLHPAILDSDICPPGYNVIRNERSTRGGGVAIFTDKRIKYSVLQSPPDIKTAWCKAYLGSQELNIGAVYRSPGVGVDAVNKLDDFLHHLRVQHKNVVIAEDFNIAGVMWDENVAWNTGT</sequence>
<name>A0A147BBW9_IXORI</name>
<dbReference type="EMBL" id="GEGO01007549">
    <property type="protein sequence ID" value="JAR87855.1"/>
    <property type="molecule type" value="Transcribed_RNA"/>
</dbReference>
<dbReference type="SUPFAM" id="SSF56219">
    <property type="entry name" value="DNase I-like"/>
    <property type="match status" value="1"/>
</dbReference>
<evidence type="ECO:0000313" key="1">
    <source>
        <dbReference type="EMBL" id="JAR87855.1"/>
    </source>
</evidence>
<dbReference type="InterPro" id="IPR036691">
    <property type="entry name" value="Endo/exonu/phosph_ase_sf"/>
</dbReference>